<name>A0A2I2FYJ6_9EURO</name>
<protein>
    <recommendedName>
        <fullName evidence="3">NAD(P)-binding protein</fullName>
    </recommendedName>
</protein>
<organism evidence="1 2">
    <name type="scientific">Aspergillus steynii IBT 23096</name>
    <dbReference type="NCBI Taxonomy" id="1392250"/>
    <lineage>
        <taxon>Eukaryota</taxon>
        <taxon>Fungi</taxon>
        <taxon>Dikarya</taxon>
        <taxon>Ascomycota</taxon>
        <taxon>Pezizomycotina</taxon>
        <taxon>Eurotiomycetes</taxon>
        <taxon>Eurotiomycetidae</taxon>
        <taxon>Eurotiales</taxon>
        <taxon>Aspergillaceae</taxon>
        <taxon>Aspergillus</taxon>
        <taxon>Aspergillus subgen. Circumdati</taxon>
    </lineage>
</organism>
<dbReference type="RefSeq" id="XP_024701013.1">
    <property type="nucleotide sequence ID" value="XM_024843021.1"/>
</dbReference>
<dbReference type="EMBL" id="MSFO01000007">
    <property type="protein sequence ID" value="PLB45711.1"/>
    <property type="molecule type" value="Genomic_DNA"/>
</dbReference>
<dbReference type="SUPFAM" id="SSF51735">
    <property type="entry name" value="NAD(P)-binding Rossmann-fold domains"/>
    <property type="match status" value="1"/>
</dbReference>
<evidence type="ECO:0000313" key="2">
    <source>
        <dbReference type="Proteomes" id="UP000234275"/>
    </source>
</evidence>
<gene>
    <name evidence="1" type="ORF">P170DRAFT_250334</name>
</gene>
<dbReference type="GeneID" id="36550720"/>
<sequence length="181" mass="21128">MVKIKEKFKEGYLLAKRKYREIPNIPEWVSYHRPKIRDERVYDPPEAQEYAGKKALVVGAYGDLGEEIAYRLLLHGCEWIFLASDREDELDNMSKRFQHDARLRSVNPDYQVCWLPLDLRHSDGVINFIHRFLARSNRLHIIIFNAATFHPDYQAILVANNMYTERTIQGISLSSSTVTAC</sequence>
<dbReference type="VEuPathDB" id="FungiDB:P170DRAFT_250334"/>
<evidence type="ECO:0008006" key="3">
    <source>
        <dbReference type="Google" id="ProtNLM"/>
    </source>
</evidence>
<dbReference type="STRING" id="1392250.A0A2I2FYJ6"/>
<reference evidence="1 2" key="1">
    <citation type="submission" date="2016-12" db="EMBL/GenBank/DDBJ databases">
        <title>The genomes of Aspergillus section Nigri reveals drivers in fungal speciation.</title>
        <authorList>
            <consortium name="DOE Joint Genome Institute"/>
            <person name="Vesth T.C."/>
            <person name="Nybo J."/>
            <person name="Theobald S."/>
            <person name="Brandl J."/>
            <person name="Frisvad J.C."/>
            <person name="Nielsen K.F."/>
            <person name="Lyhne E.K."/>
            <person name="Kogle M.E."/>
            <person name="Kuo A."/>
            <person name="Riley R."/>
            <person name="Clum A."/>
            <person name="Nolan M."/>
            <person name="Lipzen A."/>
            <person name="Salamov A."/>
            <person name="Henrissat B."/>
            <person name="Wiebenga A."/>
            <person name="De Vries R.P."/>
            <person name="Grigoriev I.V."/>
            <person name="Mortensen U.H."/>
            <person name="Andersen M.R."/>
            <person name="Baker S.E."/>
        </authorList>
    </citation>
    <scope>NUCLEOTIDE SEQUENCE [LARGE SCALE GENOMIC DNA]</scope>
    <source>
        <strain evidence="1 2">IBT 23096</strain>
    </source>
</reference>
<accession>A0A2I2FYJ6</accession>
<comment type="caution">
    <text evidence="1">The sequence shown here is derived from an EMBL/GenBank/DDBJ whole genome shotgun (WGS) entry which is preliminary data.</text>
</comment>
<dbReference type="InterPro" id="IPR002347">
    <property type="entry name" value="SDR_fam"/>
</dbReference>
<dbReference type="InterPro" id="IPR036291">
    <property type="entry name" value="NAD(P)-bd_dom_sf"/>
</dbReference>
<proteinExistence type="predicted"/>
<dbReference type="Gene3D" id="3.40.50.720">
    <property type="entry name" value="NAD(P)-binding Rossmann-like Domain"/>
    <property type="match status" value="1"/>
</dbReference>
<dbReference type="Proteomes" id="UP000234275">
    <property type="component" value="Unassembled WGS sequence"/>
</dbReference>
<dbReference type="AlphaFoldDB" id="A0A2I2FYJ6"/>
<dbReference type="OrthoDB" id="191139at2759"/>
<evidence type="ECO:0000313" key="1">
    <source>
        <dbReference type="EMBL" id="PLB45711.1"/>
    </source>
</evidence>
<dbReference type="Pfam" id="PF00106">
    <property type="entry name" value="adh_short"/>
    <property type="match status" value="1"/>
</dbReference>
<keyword evidence="2" id="KW-1185">Reference proteome</keyword>